<dbReference type="InterPro" id="IPR001119">
    <property type="entry name" value="SLH_dom"/>
</dbReference>
<evidence type="ECO:0000313" key="3">
    <source>
        <dbReference type="Proteomes" id="UP000266552"/>
    </source>
</evidence>
<accession>A0A385TW86</accession>
<gene>
    <name evidence="2" type="ORF">D5F53_27095</name>
</gene>
<dbReference type="KEGG" id="plw:D5F53_27095"/>
<dbReference type="InterPro" id="IPR012338">
    <property type="entry name" value="Beta-lactam/transpept-like"/>
</dbReference>
<dbReference type="GO" id="GO:0030655">
    <property type="term" value="P:beta-lactam antibiotic catabolic process"/>
    <property type="evidence" value="ECO:0007669"/>
    <property type="project" value="InterPro"/>
</dbReference>
<proteinExistence type="predicted"/>
<dbReference type="Pfam" id="PF13354">
    <property type="entry name" value="Beta-lactamase2"/>
    <property type="match status" value="2"/>
</dbReference>
<feature type="domain" description="SLH" evidence="1">
    <location>
        <begin position="591"/>
        <end position="654"/>
    </location>
</feature>
<feature type="domain" description="SLH" evidence="1">
    <location>
        <begin position="655"/>
        <end position="714"/>
    </location>
</feature>
<dbReference type="Pfam" id="PF00395">
    <property type="entry name" value="SLH"/>
    <property type="match status" value="3"/>
</dbReference>
<dbReference type="GO" id="GO:0046677">
    <property type="term" value="P:response to antibiotic"/>
    <property type="evidence" value="ECO:0007669"/>
    <property type="project" value="InterPro"/>
</dbReference>
<evidence type="ECO:0000259" key="1">
    <source>
        <dbReference type="PROSITE" id="PS51272"/>
    </source>
</evidence>
<dbReference type="InterPro" id="IPR045155">
    <property type="entry name" value="Beta-lactam_cat"/>
</dbReference>
<feature type="domain" description="SLH" evidence="1">
    <location>
        <begin position="717"/>
        <end position="772"/>
    </location>
</feature>
<reference evidence="2 3" key="1">
    <citation type="submission" date="2018-09" db="EMBL/GenBank/DDBJ databases">
        <title>Genome Sequence of Paenibacillus lautus Strain E7593-69, Azo Dye-Degrading Bacteria, Isolated from Commercial Tattoo Inks.</title>
        <authorList>
            <person name="Nho S.W."/>
            <person name="Kim S.-J."/>
            <person name="Kweon O."/>
            <person name="Cerniglia C.E."/>
        </authorList>
    </citation>
    <scope>NUCLEOTIDE SEQUENCE [LARGE SCALE GENOMIC DNA]</scope>
    <source>
        <strain evidence="2 3">E7593-69</strain>
    </source>
</reference>
<dbReference type="Gene3D" id="3.40.710.10">
    <property type="entry name" value="DD-peptidase/beta-lactamase superfamily"/>
    <property type="match status" value="2"/>
</dbReference>
<dbReference type="AlphaFoldDB" id="A0A385TW86"/>
<evidence type="ECO:0000313" key="2">
    <source>
        <dbReference type="EMBL" id="AYB46752.1"/>
    </source>
</evidence>
<keyword evidence="3" id="KW-1185">Reference proteome</keyword>
<sequence>MSRLTGVLFKSTLAFILFTTTWFISLGQVPKAWGAGTQNGSLDRLESVLRPIVKAAAEDGIELSVGIQDLSGTYGGGKIQVGSSDVYYAASTIKIAIVTALMQDIEAGKYALEQIIQVQPEQVVGGAGSLKDGKFPLDITIESLARLMITQSDNTATNALIDLLGFERINAFIEEQGFETMQLGRKMMTPAKSPAADNYVDGEELLTLLERIYAGEILTAKSRDQILAWMKAQEVKTKFGAALPGKPIAHKTGELGDVSHDIGYFLVPGREAAVTVLTKVTKPEDAGKAQELGNPIVQRAAKAVYNFLMDTPAPAEAVSADTWPALLLAVNPIIREAEDKGIRVSVGLKDLSGKPGDRELLLGSRQSYMPASTIKMALVSALMKEVDAGRLTLEETVKVEKEDVVGGTGSLQKETFPQDVTIERLAKLMITQSDNTATNVLIDVVGLDEVQNLMDELGLDVMHLGRKMFAAAPTPEQDNYIDAEDLVHLLAYIHSGSFLSDNSRDQIIDWMKAQEVDTKFGAALPDAPIAHKTGENANVTHDAGYFLLPGREIAISVLTEVTTTSSFDEAQAIGNPVVQEIAKAVYETLESEMTFTDVPEDYWAAPYIEGAVAASLVNGSSETTFAPERPISRAEAASMLARSLRLKPGLASPPFHDIPADRWYAADVAAAYASGIVSGRSESVFDPYSPVSRAELAAMMTRAYEYVYGPLPGYDDGLSFQDASEIPDWSRESILKAVQLDFVNGYSDDTFRPDSVASRAETLKMIVRLLSK</sequence>
<dbReference type="RefSeq" id="WP_119850296.1">
    <property type="nucleotide sequence ID" value="NZ_CP032412.1"/>
</dbReference>
<dbReference type="EMBL" id="CP032412">
    <property type="protein sequence ID" value="AYB46752.1"/>
    <property type="molecule type" value="Genomic_DNA"/>
</dbReference>
<dbReference type="SUPFAM" id="SSF56601">
    <property type="entry name" value="beta-lactamase/transpeptidase-like"/>
    <property type="match status" value="2"/>
</dbReference>
<dbReference type="PROSITE" id="PS51272">
    <property type="entry name" value="SLH"/>
    <property type="match status" value="3"/>
</dbReference>
<organism evidence="2 3">
    <name type="scientific">Paenibacillus lautus</name>
    <name type="common">Bacillus lautus</name>
    <dbReference type="NCBI Taxonomy" id="1401"/>
    <lineage>
        <taxon>Bacteria</taxon>
        <taxon>Bacillati</taxon>
        <taxon>Bacillota</taxon>
        <taxon>Bacilli</taxon>
        <taxon>Bacillales</taxon>
        <taxon>Paenibacillaceae</taxon>
        <taxon>Paenibacillus</taxon>
    </lineage>
</organism>
<name>A0A385TW86_PAELA</name>
<dbReference type="PANTHER" id="PTHR35333:SF3">
    <property type="entry name" value="BETA-LACTAMASE-TYPE TRANSPEPTIDASE FOLD CONTAINING PROTEIN"/>
    <property type="match status" value="1"/>
</dbReference>
<dbReference type="Proteomes" id="UP000266552">
    <property type="component" value="Chromosome"/>
</dbReference>
<dbReference type="PANTHER" id="PTHR35333">
    <property type="entry name" value="BETA-LACTAMASE"/>
    <property type="match status" value="1"/>
</dbReference>
<dbReference type="GO" id="GO:0008800">
    <property type="term" value="F:beta-lactamase activity"/>
    <property type="evidence" value="ECO:0007669"/>
    <property type="project" value="InterPro"/>
</dbReference>
<dbReference type="InterPro" id="IPR000871">
    <property type="entry name" value="Beta-lactam_class-A"/>
</dbReference>
<protein>
    <recommendedName>
        <fullName evidence="1">SLH domain-containing protein</fullName>
    </recommendedName>
</protein>